<dbReference type="PROSITE" id="PS50294">
    <property type="entry name" value="WD_REPEATS_REGION"/>
    <property type="match status" value="1"/>
</dbReference>
<dbReference type="PANTHER" id="PTHR19849:SF1">
    <property type="entry name" value="F-BOX_WD REPEAT-CONTAINING PROTEIN 7"/>
    <property type="match status" value="1"/>
</dbReference>
<dbReference type="InterPro" id="IPR036322">
    <property type="entry name" value="WD40_repeat_dom_sf"/>
</dbReference>
<evidence type="ECO:0000313" key="5">
    <source>
        <dbReference type="Proteomes" id="UP000011082"/>
    </source>
</evidence>
<dbReference type="PROSITE" id="PS00678">
    <property type="entry name" value="WD_REPEATS_1"/>
    <property type="match status" value="1"/>
</dbReference>
<keyword evidence="2" id="KW-0677">Repeat</keyword>
<dbReference type="RefSeq" id="XP_007603761.1">
    <property type="nucleotide sequence ID" value="XM_007603699.1"/>
</dbReference>
<feature type="repeat" description="WD" evidence="3">
    <location>
        <begin position="127"/>
        <end position="166"/>
    </location>
</feature>
<gene>
    <name evidence="4" type="ORF">VICG_00308</name>
</gene>
<feature type="repeat" description="WD" evidence="3">
    <location>
        <begin position="167"/>
        <end position="198"/>
    </location>
</feature>
<feature type="repeat" description="WD" evidence="3">
    <location>
        <begin position="206"/>
        <end position="245"/>
    </location>
</feature>
<dbReference type="GO" id="GO:0043161">
    <property type="term" value="P:proteasome-mediated ubiquitin-dependent protein catabolic process"/>
    <property type="evidence" value="ECO:0007669"/>
    <property type="project" value="TreeGrafter"/>
</dbReference>
<sequence length="399" mass="45473">MLKQNKIVDKPRLSAESLSKVLIYYEPTLLQSIMSFSSVRDLLNNNPEILNAFCRTSGYSKQECLRILKSNSILIKAIQKGIENVVTFNTNQSDMTQLSVFNKLVYVSSDDQTLKVFDFNGTPVKKFIGHIGGIWTFDCSGNRVVTGSTDKTARIWDLDSEQTIVTLKYHRSTVRVLKIYGEYIITGSRDYTIAIWSVFGDLVYRLNGHRQSVRCLDVCDGYLASGSYDGYCKLWDYKRGKFIKDVHKHQDKIYCVRIYNDYVASSGFDSEVKISKIDGSSYKSYKVHSSVVGWMDFSDNFLVSSSLDGTVAKYNYISETVDFVIRLGCPIKGQRLTDTLIIIATVFDVRIYSLRTGKFIRTLITADLISKIEVVDWRIIVGYQQGGEYKISMFNYESL</sequence>
<dbReference type="STRING" id="993615.L2GNZ2"/>
<dbReference type="SUPFAM" id="SSF50978">
    <property type="entry name" value="WD40 repeat-like"/>
    <property type="match status" value="1"/>
</dbReference>
<dbReference type="Gene3D" id="2.130.10.10">
    <property type="entry name" value="YVTN repeat-like/Quinoprotein amine dehydrogenase"/>
    <property type="match status" value="1"/>
</dbReference>
<dbReference type="Proteomes" id="UP000011082">
    <property type="component" value="Unassembled WGS sequence"/>
</dbReference>
<keyword evidence="5" id="KW-1185">Reference proteome</keyword>
<dbReference type="GO" id="GO:0005737">
    <property type="term" value="C:cytoplasm"/>
    <property type="evidence" value="ECO:0007669"/>
    <property type="project" value="TreeGrafter"/>
</dbReference>
<dbReference type="InterPro" id="IPR015943">
    <property type="entry name" value="WD40/YVTN_repeat-like_dom_sf"/>
</dbReference>
<dbReference type="InParanoid" id="L2GNZ2"/>
<dbReference type="CDD" id="cd00200">
    <property type="entry name" value="WD40"/>
    <property type="match status" value="1"/>
</dbReference>
<dbReference type="AlphaFoldDB" id="L2GNZ2"/>
<dbReference type="GeneID" id="19881026"/>
<dbReference type="PANTHER" id="PTHR19849">
    <property type="entry name" value="PHOSPHOLIPASE A-2-ACTIVATING PROTEIN"/>
    <property type="match status" value="1"/>
</dbReference>
<reference evidence="5" key="1">
    <citation type="submission" date="2011-05" db="EMBL/GenBank/DDBJ databases">
        <title>The genome sequence of Vittaforma corneae strain ATCC 50505.</title>
        <authorList>
            <consortium name="The Broad Institute Genome Sequencing Platform"/>
            <person name="Cuomo C."/>
            <person name="Didier E."/>
            <person name="Bowers L."/>
            <person name="Young S.K."/>
            <person name="Zeng Q."/>
            <person name="Gargeya S."/>
            <person name="Fitzgerald M."/>
            <person name="Haas B."/>
            <person name="Abouelleil A."/>
            <person name="Alvarado L."/>
            <person name="Arachchi H.M."/>
            <person name="Berlin A."/>
            <person name="Chapman S.B."/>
            <person name="Gearin G."/>
            <person name="Goldberg J."/>
            <person name="Griggs A."/>
            <person name="Gujja S."/>
            <person name="Hansen M."/>
            <person name="Heiman D."/>
            <person name="Howarth C."/>
            <person name="Larimer J."/>
            <person name="Lui A."/>
            <person name="MacDonald P.J.P."/>
            <person name="McCowen C."/>
            <person name="Montmayeur A."/>
            <person name="Murphy C."/>
            <person name="Neiman D."/>
            <person name="Pearson M."/>
            <person name="Priest M."/>
            <person name="Roberts A."/>
            <person name="Saif S."/>
            <person name="Shea T."/>
            <person name="Sisk P."/>
            <person name="Stolte C."/>
            <person name="Sykes S."/>
            <person name="Wortman J."/>
            <person name="Nusbaum C."/>
            <person name="Birren B."/>
        </authorList>
    </citation>
    <scope>NUCLEOTIDE SEQUENCE [LARGE SCALE GENOMIC DNA]</scope>
    <source>
        <strain evidence="5">ATCC 50505</strain>
    </source>
</reference>
<dbReference type="InterPro" id="IPR019775">
    <property type="entry name" value="WD40_repeat_CS"/>
</dbReference>
<protein>
    <submittedName>
        <fullName evidence="4">Uncharacterized protein</fullName>
    </submittedName>
</protein>
<dbReference type="GO" id="GO:0043130">
    <property type="term" value="F:ubiquitin binding"/>
    <property type="evidence" value="ECO:0007669"/>
    <property type="project" value="TreeGrafter"/>
</dbReference>
<dbReference type="Pfam" id="PF00400">
    <property type="entry name" value="WD40"/>
    <property type="match status" value="3"/>
</dbReference>
<accession>L2GNZ2</accession>
<name>L2GNZ2_VITCO</name>
<dbReference type="InterPro" id="IPR001680">
    <property type="entry name" value="WD40_rpt"/>
</dbReference>
<dbReference type="GO" id="GO:0005634">
    <property type="term" value="C:nucleus"/>
    <property type="evidence" value="ECO:0007669"/>
    <property type="project" value="TreeGrafter"/>
</dbReference>
<dbReference type="HOGENOM" id="CLU_000288_103_6_1"/>
<evidence type="ECO:0000256" key="3">
    <source>
        <dbReference type="PROSITE-ProRule" id="PRU00221"/>
    </source>
</evidence>
<evidence type="ECO:0000256" key="1">
    <source>
        <dbReference type="ARBA" id="ARBA00022574"/>
    </source>
</evidence>
<proteinExistence type="predicted"/>
<evidence type="ECO:0000313" key="4">
    <source>
        <dbReference type="EMBL" id="ELA42556.1"/>
    </source>
</evidence>
<dbReference type="VEuPathDB" id="MicrosporidiaDB:VICG_00308"/>
<evidence type="ECO:0000256" key="2">
    <source>
        <dbReference type="ARBA" id="ARBA00022737"/>
    </source>
</evidence>
<dbReference type="EMBL" id="JH370131">
    <property type="protein sequence ID" value="ELA42556.1"/>
    <property type="molecule type" value="Genomic_DNA"/>
</dbReference>
<dbReference type="InterPro" id="IPR020472">
    <property type="entry name" value="WD40_PAC1"/>
</dbReference>
<dbReference type="SMART" id="SM00320">
    <property type="entry name" value="WD40"/>
    <property type="match status" value="6"/>
</dbReference>
<dbReference type="OrthoDB" id="190105at2759"/>
<organism evidence="4 5">
    <name type="scientific">Vittaforma corneae (strain ATCC 50505)</name>
    <name type="common">Microsporidian parasite</name>
    <name type="synonym">Nosema corneum</name>
    <dbReference type="NCBI Taxonomy" id="993615"/>
    <lineage>
        <taxon>Eukaryota</taxon>
        <taxon>Fungi</taxon>
        <taxon>Fungi incertae sedis</taxon>
        <taxon>Microsporidia</taxon>
        <taxon>Nosematidae</taxon>
        <taxon>Vittaforma</taxon>
    </lineage>
</organism>
<dbReference type="PROSITE" id="PS50082">
    <property type="entry name" value="WD_REPEATS_2"/>
    <property type="match status" value="3"/>
</dbReference>
<keyword evidence="1 3" id="KW-0853">WD repeat</keyword>
<dbReference type="PRINTS" id="PR00320">
    <property type="entry name" value="GPROTEINBRPT"/>
</dbReference>
<dbReference type="OMA" id="DAMINIY"/>
<dbReference type="GO" id="GO:0010992">
    <property type="term" value="P:ubiquitin recycling"/>
    <property type="evidence" value="ECO:0007669"/>
    <property type="project" value="TreeGrafter"/>
</dbReference>